<feature type="non-terminal residue" evidence="1">
    <location>
        <position position="102"/>
    </location>
</feature>
<dbReference type="EMBL" id="CADEAL010001383">
    <property type="protein sequence ID" value="CAB1431896.1"/>
    <property type="molecule type" value="Genomic_DNA"/>
</dbReference>
<comment type="caution">
    <text evidence="1">The sequence shown here is derived from an EMBL/GenBank/DDBJ whole genome shotgun (WGS) entry which is preliminary data.</text>
</comment>
<dbReference type="AlphaFoldDB" id="A0A9N7YNP1"/>
<proteinExistence type="predicted"/>
<reference evidence="1" key="1">
    <citation type="submission" date="2020-03" db="EMBL/GenBank/DDBJ databases">
        <authorList>
            <person name="Weist P."/>
        </authorList>
    </citation>
    <scope>NUCLEOTIDE SEQUENCE</scope>
</reference>
<protein>
    <submittedName>
        <fullName evidence="1">Uncharacterized protein</fullName>
    </submittedName>
</protein>
<evidence type="ECO:0000313" key="1">
    <source>
        <dbReference type="EMBL" id="CAB1431896.1"/>
    </source>
</evidence>
<organism evidence="1 2">
    <name type="scientific">Pleuronectes platessa</name>
    <name type="common">European plaice</name>
    <dbReference type="NCBI Taxonomy" id="8262"/>
    <lineage>
        <taxon>Eukaryota</taxon>
        <taxon>Metazoa</taxon>
        <taxon>Chordata</taxon>
        <taxon>Craniata</taxon>
        <taxon>Vertebrata</taxon>
        <taxon>Euteleostomi</taxon>
        <taxon>Actinopterygii</taxon>
        <taxon>Neopterygii</taxon>
        <taxon>Teleostei</taxon>
        <taxon>Neoteleostei</taxon>
        <taxon>Acanthomorphata</taxon>
        <taxon>Carangaria</taxon>
        <taxon>Pleuronectiformes</taxon>
        <taxon>Pleuronectoidei</taxon>
        <taxon>Pleuronectidae</taxon>
        <taxon>Pleuronectes</taxon>
    </lineage>
</organism>
<name>A0A9N7YNP1_PLEPL</name>
<keyword evidence="2" id="KW-1185">Reference proteome</keyword>
<evidence type="ECO:0000313" key="2">
    <source>
        <dbReference type="Proteomes" id="UP001153269"/>
    </source>
</evidence>
<accession>A0A9N7YNP1</accession>
<sequence length="102" mass="10966">GLRVLRALMLPGDGFSGLSVTLNEPWNRRPKTTAGLASFPMQSLHISQVLSVSGNRVSSPCGREDTEVDGRLLSTQGLSLNVPQCFCHLSSLLWSQVIDGLS</sequence>
<dbReference type="Proteomes" id="UP001153269">
    <property type="component" value="Unassembled WGS sequence"/>
</dbReference>
<gene>
    <name evidence="1" type="ORF">PLEPLA_LOCUS19953</name>
</gene>